<evidence type="ECO:0000313" key="2">
    <source>
        <dbReference type="Proteomes" id="UP001152795"/>
    </source>
</evidence>
<dbReference type="Proteomes" id="UP001152795">
    <property type="component" value="Unassembled WGS sequence"/>
</dbReference>
<reference evidence="1" key="1">
    <citation type="submission" date="2020-04" db="EMBL/GenBank/DDBJ databases">
        <authorList>
            <person name="Alioto T."/>
            <person name="Alioto T."/>
            <person name="Gomez Garrido J."/>
        </authorList>
    </citation>
    <scope>NUCLEOTIDE SEQUENCE</scope>
    <source>
        <strain evidence="1">A484AB</strain>
    </source>
</reference>
<dbReference type="OrthoDB" id="3051112at2759"/>
<gene>
    <name evidence="1" type="ORF">PACLA_8A067807</name>
</gene>
<sequence>MTSVVVGGLFNAVAFAGAGYLFSKLNHSGYEGEMKRHNKALGKLAKAKEKWYESQVEKKNRIAILRQELVDAKSDMETTNRALDSLRKAQEELTLDREPTIHDYYKPSSEMEEYQQITIGILGLGSGFVHIADPDKIPAKLLKNCASSIYLSLCDLFNKSLSLGKLPNEWKLSNIVPIPKKGPAEDVSNYRPISLLSLVSKVFERCVYNQLVSHIFTQLHHLQFGFLRGKSTTSQLLHVLQDIHQALESRNQVDAVYLDFAKAFDKVSHKLLLTKLHKFGVRGDLLSWFENYLSGCYQRVTVLGETSGTLPVLSGVPQGSILGPLLFLVYVNDLPHSISGESTVAMFADDTKCYRPVKDLPNCESLQNDLNNLVNWCTIWKMDLNKSKCRVMSFTRSRQPVTTNYKLLDSSLRQLCHQKDLGIVVTKDLKWTKQVEEITSKASSMLGFIRRTASDTHNIHVRKVLYLSLVRSKLGYASQNKYTTRTILEHLSLCASNATQLGLLIVY</sequence>
<evidence type="ECO:0000313" key="1">
    <source>
        <dbReference type="EMBL" id="CAB4011465.1"/>
    </source>
</evidence>
<accession>A0A6S7HYL2</accession>
<dbReference type="CDD" id="cd01650">
    <property type="entry name" value="RT_nLTR_like"/>
    <property type="match status" value="1"/>
</dbReference>
<name>A0A6S7HYL2_PARCT</name>
<dbReference type="InterPro" id="IPR043502">
    <property type="entry name" value="DNA/RNA_pol_sf"/>
</dbReference>
<dbReference type="PANTHER" id="PTHR33332">
    <property type="entry name" value="REVERSE TRANSCRIPTASE DOMAIN-CONTAINING PROTEIN"/>
    <property type="match status" value="1"/>
</dbReference>
<proteinExistence type="predicted"/>
<keyword evidence="2" id="KW-1185">Reference proteome</keyword>
<dbReference type="PROSITE" id="PS50878">
    <property type="entry name" value="RT_POL"/>
    <property type="match status" value="1"/>
</dbReference>
<dbReference type="Pfam" id="PF00078">
    <property type="entry name" value="RVT_1"/>
    <property type="match status" value="1"/>
</dbReference>
<protein>
    <submittedName>
        <fullName evidence="1">Uncharacterized protein</fullName>
    </submittedName>
</protein>
<dbReference type="EMBL" id="CACRXK020007157">
    <property type="protein sequence ID" value="CAB4011465.1"/>
    <property type="molecule type" value="Genomic_DNA"/>
</dbReference>
<dbReference type="SUPFAM" id="SSF56672">
    <property type="entry name" value="DNA/RNA polymerases"/>
    <property type="match status" value="1"/>
</dbReference>
<dbReference type="AlphaFoldDB" id="A0A6S7HYL2"/>
<organism evidence="1 2">
    <name type="scientific">Paramuricea clavata</name>
    <name type="common">Red gorgonian</name>
    <name type="synonym">Violescent sea-whip</name>
    <dbReference type="NCBI Taxonomy" id="317549"/>
    <lineage>
        <taxon>Eukaryota</taxon>
        <taxon>Metazoa</taxon>
        <taxon>Cnidaria</taxon>
        <taxon>Anthozoa</taxon>
        <taxon>Octocorallia</taxon>
        <taxon>Malacalcyonacea</taxon>
        <taxon>Plexauridae</taxon>
        <taxon>Paramuricea</taxon>
    </lineage>
</organism>
<dbReference type="InterPro" id="IPR000477">
    <property type="entry name" value="RT_dom"/>
</dbReference>
<comment type="caution">
    <text evidence="1">The sequence shown here is derived from an EMBL/GenBank/DDBJ whole genome shotgun (WGS) entry which is preliminary data.</text>
</comment>